<evidence type="ECO:0000259" key="1">
    <source>
        <dbReference type="Pfam" id="PF03190"/>
    </source>
</evidence>
<dbReference type="Proteomes" id="UP000199518">
    <property type="component" value="Unassembled WGS sequence"/>
</dbReference>
<dbReference type="Gene3D" id="3.40.30.10">
    <property type="entry name" value="Glutaredoxin"/>
    <property type="match status" value="1"/>
</dbReference>
<dbReference type="PANTHER" id="PTHR42899:SF1">
    <property type="entry name" value="SPERMATOGENESIS-ASSOCIATED PROTEIN 20"/>
    <property type="match status" value="1"/>
</dbReference>
<protein>
    <recommendedName>
        <fullName evidence="1">Spermatogenesis-associated protein 20-like TRX domain-containing protein</fullName>
    </recommendedName>
</protein>
<dbReference type="SUPFAM" id="SSF48208">
    <property type="entry name" value="Six-hairpin glycosidases"/>
    <property type="match status" value="1"/>
</dbReference>
<dbReference type="InterPro" id="IPR012341">
    <property type="entry name" value="6hp_glycosidase-like_sf"/>
</dbReference>
<proteinExistence type="predicted"/>
<dbReference type="Gene3D" id="1.50.10.10">
    <property type="match status" value="1"/>
</dbReference>
<dbReference type="InterPro" id="IPR036249">
    <property type="entry name" value="Thioredoxin-like_sf"/>
</dbReference>
<gene>
    <name evidence="2" type="ORF">SAMN05421753_106202</name>
</gene>
<evidence type="ECO:0000313" key="3">
    <source>
        <dbReference type="Proteomes" id="UP000199518"/>
    </source>
</evidence>
<dbReference type="RefSeq" id="WP_092049641.1">
    <property type="nucleotide sequence ID" value="NZ_FOQD01000006.1"/>
</dbReference>
<organism evidence="2 3">
    <name type="scientific">Planctomicrobium piriforme</name>
    <dbReference type="NCBI Taxonomy" id="1576369"/>
    <lineage>
        <taxon>Bacteria</taxon>
        <taxon>Pseudomonadati</taxon>
        <taxon>Planctomycetota</taxon>
        <taxon>Planctomycetia</taxon>
        <taxon>Planctomycetales</taxon>
        <taxon>Planctomycetaceae</taxon>
        <taxon>Planctomicrobium</taxon>
    </lineage>
</organism>
<accession>A0A1I3G6I6</accession>
<dbReference type="OrthoDB" id="9762614at2"/>
<dbReference type="GO" id="GO:0005975">
    <property type="term" value="P:carbohydrate metabolic process"/>
    <property type="evidence" value="ECO:0007669"/>
    <property type="project" value="InterPro"/>
</dbReference>
<dbReference type="PANTHER" id="PTHR42899">
    <property type="entry name" value="SPERMATOGENESIS-ASSOCIATED PROTEIN 20"/>
    <property type="match status" value="1"/>
</dbReference>
<dbReference type="InterPro" id="IPR008928">
    <property type="entry name" value="6-hairpin_glycosidase_sf"/>
</dbReference>
<dbReference type="SUPFAM" id="SSF52833">
    <property type="entry name" value="Thioredoxin-like"/>
    <property type="match status" value="1"/>
</dbReference>
<sequence length="693" mass="76789">MSHASPHDRPANRLAQETSPYLLQHAHNPVDWHPWGDEAFAKAAAENKPIFLSVGYSACHWCHVMERESFENEGIAAYLNEHYVSIKVDREERPDVDQIYMSAVQLITRRGGWPMSVFLTPEKKPFYGGTYWPPTSRMGMPGFRDILVKLHDYWVNKRDEVENSADQLVGAIDDLAAPEFVSAELNPETIQQATAALVQSADRVHGGFGGAPKFPHAMDIRVLLRGWKRFGDDNALQTALLTLSKMAHGGIYDHLGGGFHRYSTDAFWLVPHFEKMLYDNALLVPAYLEAFQISRDAGYATVVRETLDYVLREMTAPEGGFYSTQDADSEGVEGKFFVWTEKEILEVLGPLDGELFNDCYDVSPRGNWEGHSILNRPRGWSELAALHGMPLEDLEARLKGSRETLLRVRGERVWPGRDDKILSGWNGMMIAAFAQASLVLDEPRYREAAVKGCEFVLGQMRDGAGRLLHSWKEGRARFAAYLDDYACLIDGLVETFQASGRVDFLDAAQQLAEDAIEHFADKEQGGFFYTANDHEQLITRTKDSQDNATPSGNGMMATALLKLARLTSRADLEESAVRTLDYLSGLLAEHPRAAGQALIALDALLGPSPEIVISDAGDGLADQLARKVWDAFLPNKVYARRSKSDASTLELFAGKESGATSQLFLCDRGACQTPVSDLAEAELKIGTLAGHSS</sequence>
<dbReference type="PIRSF" id="PIRSF006402">
    <property type="entry name" value="UCP006402_thioredoxin"/>
    <property type="match status" value="1"/>
</dbReference>
<keyword evidence="3" id="KW-1185">Reference proteome</keyword>
<dbReference type="AlphaFoldDB" id="A0A1I3G6I6"/>
<evidence type="ECO:0000313" key="2">
    <source>
        <dbReference type="EMBL" id="SFI18872.1"/>
    </source>
</evidence>
<feature type="domain" description="Spermatogenesis-associated protein 20-like TRX" evidence="1">
    <location>
        <begin position="12"/>
        <end position="172"/>
    </location>
</feature>
<dbReference type="STRING" id="1576369.SAMN05421753_106202"/>
<name>A0A1I3G6I6_9PLAN</name>
<dbReference type="InterPro" id="IPR004879">
    <property type="entry name" value="Ssp411-like_TRX"/>
</dbReference>
<dbReference type="EMBL" id="FOQD01000006">
    <property type="protein sequence ID" value="SFI18872.1"/>
    <property type="molecule type" value="Genomic_DNA"/>
</dbReference>
<dbReference type="Pfam" id="PF03190">
    <property type="entry name" value="Thioredox_DsbH"/>
    <property type="match status" value="1"/>
</dbReference>
<dbReference type="InterPro" id="IPR024705">
    <property type="entry name" value="Ssp411"/>
</dbReference>
<dbReference type="CDD" id="cd02955">
    <property type="entry name" value="SSP411"/>
    <property type="match status" value="1"/>
</dbReference>
<reference evidence="3" key="1">
    <citation type="submission" date="2016-10" db="EMBL/GenBank/DDBJ databases">
        <authorList>
            <person name="Varghese N."/>
            <person name="Submissions S."/>
        </authorList>
    </citation>
    <scope>NUCLEOTIDE SEQUENCE [LARGE SCALE GENOMIC DNA]</scope>
    <source>
        <strain evidence="3">DSM 26348</strain>
    </source>
</reference>